<comment type="caution">
    <text evidence="5">The sequence shown here is derived from an EMBL/GenBank/DDBJ whole genome shotgun (WGS) entry which is preliminary data.</text>
</comment>
<dbReference type="RefSeq" id="WP_184863792.1">
    <property type="nucleotide sequence ID" value="NZ_BAAAWY010000001.1"/>
</dbReference>
<feature type="domain" description="DUF11" evidence="4">
    <location>
        <begin position="139"/>
        <end position="251"/>
    </location>
</feature>
<dbReference type="NCBIfam" id="TIGR01167">
    <property type="entry name" value="LPXTG_anchor"/>
    <property type="match status" value="1"/>
</dbReference>
<evidence type="ECO:0000313" key="5">
    <source>
        <dbReference type="EMBL" id="MBB5892820.1"/>
    </source>
</evidence>
<dbReference type="AlphaFoldDB" id="A0A7W9NHJ5"/>
<protein>
    <submittedName>
        <fullName evidence="5">LPXTG-motif cell wall-anchored protein</fullName>
    </submittedName>
</protein>
<feature type="transmembrane region" description="Helical" evidence="2">
    <location>
        <begin position="294"/>
        <end position="314"/>
    </location>
</feature>
<feature type="chain" id="PRO_5031290079" evidence="3">
    <location>
        <begin position="24"/>
        <end position="319"/>
    </location>
</feature>
<keyword evidence="6" id="KW-1185">Reference proteome</keyword>
<keyword evidence="2" id="KW-0472">Membrane</keyword>
<dbReference type="Proteomes" id="UP000585638">
    <property type="component" value="Unassembled WGS sequence"/>
</dbReference>
<sequence length="319" mass="33511">MRRFAVAALAVGLPLLSVATAQADTNTVTITGVAWKDVNGDGVRQPDEPLLPGIKVGHTTTDATGHYTLHDQSADPSVQASQFSIDDGRFVLTRPHQGGTATDSDYDWVNGWLELRQTPVDGVIDNIDVGYMPTRSDAAVKVTPSQPDPVHVGDDVTYQLDITNNAFPSYVTVEVAFPDGVTLDPYQGPSSGATQVGPTTLDIDFLRNQEPNAPRTRTVSAKVTKPIDGRVTAKLLTAQADIDPGNNEASAPLVAVAPTTTTTQPAPTTTAKPTAKPQPVTQTAQLANTGVDPVWPLGAGLVLLAAGVGTVVLARRRRA</sequence>
<evidence type="ECO:0000259" key="4">
    <source>
        <dbReference type="Pfam" id="PF01345"/>
    </source>
</evidence>
<evidence type="ECO:0000313" key="6">
    <source>
        <dbReference type="Proteomes" id="UP000585638"/>
    </source>
</evidence>
<proteinExistence type="predicted"/>
<dbReference type="GO" id="GO:0005975">
    <property type="term" value="P:carbohydrate metabolic process"/>
    <property type="evidence" value="ECO:0007669"/>
    <property type="project" value="UniProtKB-ARBA"/>
</dbReference>
<keyword evidence="2" id="KW-1133">Transmembrane helix</keyword>
<feature type="region of interest" description="Disordered" evidence="1">
    <location>
        <begin position="260"/>
        <end position="281"/>
    </location>
</feature>
<evidence type="ECO:0000256" key="3">
    <source>
        <dbReference type="SAM" id="SignalP"/>
    </source>
</evidence>
<reference evidence="5 6" key="1">
    <citation type="submission" date="2020-08" db="EMBL/GenBank/DDBJ databases">
        <title>Sequencing the genomes of 1000 actinobacteria strains.</title>
        <authorList>
            <person name="Klenk H.-P."/>
        </authorList>
    </citation>
    <scope>NUCLEOTIDE SEQUENCE [LARGE SCALE GENOMIC DNA]</scope>
    <source>
        <strain evidence="5 6">DSM 43851</strain>
    </source>
</reference>
<dbReference type="Gene3D" id="2.60.40.10">
    <property type="entry name" value="Immunoglobulins"/>
    <property type="match status" value="1"/>
</dbReference>
<evidence type="ECO:0000256" key="2">
    <source>
        <dbReference type="SAM" id="Phobius"/>
    </source>
</evidence>
<keyword evidence="2" id="KW-0812">Transmembrane</keyword>
<dbReference type="SUPFAM" id="SSF117074">
    <property type="entry name" value="Hypothetical protein PA1324"/>
    <property type="match status" value="1"/>
</dbReference>
<feature type="signal peptide" evidence="3">
    <location>
        <begin position="1"/>
        <end position="23"/>
    </location>
</feature>
<name>A0A7W9NHJ5_9PSEU</name>
<dbReference type="Pfam" id="PF01345">
    <property type="entry name" value="DUF11"/>
    <property type="match status" value="1"/>
</dbReference>
<evidence type="ECO:0000256" key="1">
    <source>
        <dbReference type="SAM" id="MobiDB-lite"/>
    </source>
</evidence>
<dbReference type="InterPro" id="IPR013783">
    <property type="entry name" value="Ig-like_fold"/>
</dbReference>
<keyword evidence="3" id="KW-0732">Signal</keyword>
<dbReference type="EMBL" id="JACHIR010000001">
    <property type="protein sequence ID" value="MBB5892820.1"/>
    <property type="molecule type" value="Genomic_DNA"/>
</dbReference>
<organism evidence="5 6">
    <name type="scientific">Kutzneria kofuensis</name>
    <dbReference type="NCBI Taxonomy" id="103725"/>
    <lineage>
        <taxon>Bacteria</taxon>
        <taxon>Bacillati</taxon>
        <taxon>Actinomycetota</taxon>
        <taxon>Actinomycetes</taxon>
        <taxon>Pseudonocardiales</taxon>
        <taxon>Pseudonocardiaceae</taxon>
        <taxon>Kutzneria</taxon>
    </lineage>
</organism>
<dbReference type="InterPro" id="IPR001434">
    <property type="entry name" value="OmcB-like_DUF11"/>
</dbReference>
<gene>
    <name evidence="5" type="ORF">BJ998_004016</name>
</gene>
<accession>A0A7W9NHJ5</accession>